<organism evidence="2 3">
    <name type="scientific">Candidatus Peribacter riflensis</name>
    <dbReference type="NCBI Taxonomy" id="1735162"/>
    <lineage>
        <taxon>Bacteria</taxon>
        <taxon>Candidatus Peregrinibacteriota</taxon>
        <taxon>Candidatus Peribacteria</taxon>
        <taxon>Candidatus Peribacterales</taxon>
        <taxon>Candidatus Peribacteraceae</taxon>
        <taxon>Candidatus Peribacter</taxon>
    </lineage>
</organism>
<dbReference type="PANTHER" id="PTHR43415">
    <property type="entry name" value="SPERMIDINE N(1)-ACETYLTRANSFERASE"/>
    <property type="match status" value="1"/>
</dbReference>
<accession>A0A0S1SI08</accession>
<keyword evidence="2" id="KW-0808">Transferase</keyword>
<dbReference type="SUPFAM" id="SSF55729">
    <property type="entry name" value="Acyl-CoA N-acyltransferases (Nat)"/>
    <property type="match status" value="1"/>
</dbReference>
<dbReference type="InterPro" id="IPR000182">
    <property type="entry name" value="GNAT_dom"/>
</dbReference>
<dbReference type="AlphaFoldDB" id="A0A0S1SQC3"/>
<evidence type="ECO:0000313" key="3">
    <source>
        <dbReference type="Proteomes" id="UP000069135"/>
    </source>
</evidence>
<dbReference type="CDD" id="cd04301">
    <property type="entry name" value="NAT_SF"/>
    <property type="match status" value="1"/>
</dbReference>
<feature type="domain" description="N-acetyltransferase" evidence="1">
    <location>
        <begin position="5"/>
        <end position="158"/>
    </location>
</feature>
<dbReference type="Pfam" id="PF13302">
    <property type="entry name" value="Acetyltransf_3"/>
    <property type="match status" value="1"/>
</dbReference>
<evidence type="ECO:0000313" key="2">
    <source>
        <dbReference type="EMBL" id="ALM13627.1"/>
    </source>
</evidence>
<reference evidence="2 3" key="2">
    <citation type="journal article" date="2016" name="PeerJ">
        <title>Analysis of five complete genome sequences for members of the class Peribacteria in the recently recognized Peregrinibacteria bacterial phylum.</title>
        <authorList>
            <person name="Anantharaman K."/>
            <person name="Brown C.T."/>
            <person name="Burstein D."/>
            <person name="Castelle C.J."/>
            <person name="Probst A.J."/>
            <person name="Thomas B.C."/>
            <person name="Williams K.H."/>
            <person name="Banfield J.F."/>
        </authorList>
    </citation>
    <scope>NUCLEOTIDE SEQUENCE [LARGE SCALE GENOMIC DNA]</scope>
    <source>
        <strain evidence="2">RIFOXYD1_FULL_PER-ii_59_16</strain>
    </source>
</reference>
<dbReference type="Gene3D" id="3.40.630.30">
    <property type="match status" value="1"/>
</dbReference>
<evidence type="ECO:0000259" key="1">
    <source>
        <dbReference type="PROSITE" id="PS51186"/>
    </source>
</evidence>
<dbReference type="PROSITE" id="PS51186">
    <property type="entry name" value="GNAT"/>
    <property type="match status" value="1"/>
</dbReference>
<name>A0A0S1SQC3_9BACT</name>
<sequence length="158" mass="18120">MKPSLRLRPVTREDCRLLWEWANDPTVRASSFSTAPIPWEDHVRWFEVKLRDEHCTMFIALNETAVPVGQIRFDIREDGNAEVDVHIAPGARGRGYGTALITEGIHTFLRSSDAKTVHSFIKINNAGSRNAFLKAGFKELEREVTHGEEVYHFLYERP</sequence>
<dbReference type="Proteomes" id="UP000069135">
    <property type="component" value="Chromosome"/>
</dbReference>
<dbReference type="InterPro" id="IPR016181">
    <property type="entry name" value="Acyl_CoA_acyltransferase"/>
</dbReference>
<dbReference type="GO" id="GO:0016747">
    <property type="term" value="F:acyltransferase activity, transferring groups other than amino-acyl groups"/>
    <property type="evidence" value="ECO:0007669"/>
    <property type="project" value="InterPro"/>
</dbReference>
<reference evidence="3" key="1">
    <citation type="submission" date="2015-10" db="EMBL/GenBank/DDBJ databases">
        <title>Analysis of five complete genome sequences for members of the class Peribacteria in the recently recognized Peregrinibacteria bacterial phylum.</title>
        <authorList>
            <person name="Anantharaman K."/>
            <person name="Brown C.T."/>
            <person name="Burstein D."/>
            <person name="Castelle C.J."/>
            <person name="Probst A.J."/>
            <person name="Thomas B.C."/>
            <person name="Williams K.H."/>
            <person name="Banfield J.F."/>
        </authorList>
    </citation>
    <scope>NUCLEOTIDE SEQUENCE [LARGE SCALE GENOMIC DNA]</scope>
</reference>
<gene>
    <name evidence="2" type="ORF">PeribacterD1_0961</name>
</gene>
<proteinExistence type="predicted"/>
<accession>A0A0S1SNK8</accession>
<dbReference type="KEGG" id="prf:PeribacterA2_0961"/>
<dbReference type="EMBL" id="CP013065">
    <property type="protein sequence ID" value="ALM13627.1"/>
    <property type="molecule type" value="Genomic_DNA"/>
</dbReference>
<accession>A0A0S1SPX4</accession>
<protein>
    <submittedName>
        <fullName evidence="2">N-acetyltransferase GCN5</fullName>
    </submittedName>
</protein>
<accession>A0A0S1SUN7</accession>
<accession>A0A0S1SQC3</accession>
<dbReference type="PANTHER" id="PTHR43415:SF3">
    <property type="entry name" value="GNAT-FAMILY ACETYLTRANSFERASE"/>
    <property type="match status" value="1"/>
</dbReference>
<dbReference type="STRING" id="1735162.PeribacterB2_0963"/>